<dbReference type="PANTHER" id="PTHR47623">
    <property type="entry name" value="OS09G0287300 PROTEIN"/>
    <property type="match status" value="1"/>
</dbReference>
<protein>
    <submittedName>
        <fullName evidence="2">Histidine phosphatase family protein</fullName>
    </submittedName>
</protein>
<gene>
    <name evidence="2" type="ORF">ESA94_11430</name>
</gene>
<dbReference type="Gene3D" id="3.40.50.1240">
    <property type="entry name" value="Phosphoglycerate mutase-like"/>
    <property type="match status" value="1"/>
</dbReference>
<evidence type="ECO:0000256" key="1">
    <source>
        <dbReference type="PIRSR" id="PIRSR613078-2"/>
    </source>
</evidence>
<name>A0A4Q1CHI7_9BACT</name>
<dbReference type="Pfam" id="PF00300">
    <property type="entry name" value="His_Phos_1"/>
    <property type="match status" value="1"/>
</dbReference>
<dbReference type="InterPro" id="IPR013078">
    <property type="entry name" value="His_Pase_superF_clade-1"/>
</dbReference>
<dbReference type="EMBL" id="SDHW01000003">
    <property type="protein sequence ID" value="RXK59671.1"/>
    <property type="molecule type" value="Genomic_DNA"/>
</dbReference>
<proteinExistence type="predicted"/>
<sequence>MKSLFLIRHAKSSWDSPDQNDFDRPLNARGIKDAPVMAKKLVDRNVQIDAFFSSPALRAKQTCEYFIKAFGKQKEEIKFLSQLYLAEASVFEETILLLDNKLDAVAVFSHNNGITEFANQLTNAKIDNMPTCCIFAVKVEADDWSKFAKAKKTFWFVDYPKLIS</sequence>
<feature type="binding site" evidence="1">
    <location>
        <position position="58"/>
    </location>
    <ligand>
        <name>substrate</name>
    </ligand>
</feature>
<dbReference type="PANTHER" id="PTHR47623:SF1">
    <property type="entry name" value="OS09G0287300 PROTEIN"/>
    <property type="match status" value="1"/>
</dbReference>
<reference evidence="2 3" key="1">
    <citation type="submission" date="2019-01" db="EMBL/GenBank/DDBJ databases">
        <title>Lacibacter sp. strain TTM-7.</title>
        <authorList>
            <person name="Chen W.-M."/>
        </authorList>
    </citation>
    <scope>NUCLEOTIDE SEQUENCE [LARGE SCALE GENOMIC DNA]</scope>
    <source>
        <strain evidence="2 3">TTM-7</strain>
    </source>
</reference>
<keyword evidence="3" id="KW-1185">Reference proteome</keyword>
<evidence type="ECO:0000313" key="2">
    <source>
        <dbReference type="EMBL" id="RXK59671.1"/>
    </source>
</evidence>
<dbReference type="OrthoDB" id="9810154at2"/>
<dbReference type="SMART" id="SM00855">
    <property type="entry name" value="PGAM"/>
    <property type="match status" value="1"/>
</dbReference>
<accession>A0A4Q1CHI7</accession>
<dbReference type="AlphaFoldDB" id="A0A4Q1CHI7"/>
<comment type="caution">
    <text evidence="2">The sequence shown here is derived from an EMBL/GenBank/DDBJ whole genome shotgun (WGS) entry which is preliminary data.</text>
</comment>
<dbReference type="CDD" id="cd07067">
    <property type="entry name" value="HP_PGM_like"/>
    <property type="match status" value="1"/>
</dbReference>
<evidence type="ECO:0000313" key="3">
    <source>
        <dbReference type="Proteomes" id="UP000290204"/>
    </source>
</evidence>
<organism evidence="2 3">
    <name type="scientific">Lacibacter luteus</name>
    <dbReference type="NCBI Taxonomy" id="2508719"/>
    <lineage>
        <taxon>Bacteria</taxon>
        <taxon>Pseudomonadati</taxon>
        <taxon>Bacteroidota</taxon>
        <taxon>Chitinophagia</taxon>
        <taxon>Chitinophagales</taxon>
        <taxon>Chitinophagaceae</taxon>
        <taxon>Lacibacter</taxon>
    </lineage>
</organism>
<dbReference type="InterPro" id="IPR029033">
    <property type="entry name" value="His_PPase_superfam"/>
</dbReference>
<dbReference type="RefSeq" id="WP_129131044.1">
    <property type="nucleotide sequence ID" value="NZ_SDHW01000003.1"/>
</dbReference>
<dbReference type="Proteomes" id="UP000290204">
    <property type="component" value="Unassembled WGS sequence"/>
</dbReference>
<dbReference type="SUPFAM" id="SSF53254">
    <property type="entry name" value="Phosphoglycerate mutase-like"/>
    <property type="match status" value="1"/>
</dbReference>